<feature type="coiled-coil region" evidence="1">
    <location>
        <begin position="127"/>
        <end position="192"/>
    </location>
</feature>
<keyword evidence="4" id="KW-1185">Reference proteome</keyword>
<protein>
    <submittedName>
        <fullName evidence="3">Uncharacterized protein</fullName>
    </submittedName>
</protein>
<dbReference type="RefSeq" id="WP_072861954.1">
    <property type="nucleotide sequence ID" value="NZ_FQUX01000003.1"/>
</dbReference>
<proteinExistence type="predicted"/>
<keyword evidence="1" id="KW-0175">Coiled coil</keyword>
<evidence type="ECO:0000256" key="1">
    <source>
        <dbReference type="SAM" id="Coils"/>
    </source>
</evidence>
<name>A0A1M5AR65_9FLAO</name>
<dbReference type="AlphaFoldDB" id="A0A1M5AR65"/>
<keyword evidence="2" id="KW-1133">Transmembrane helix</keyword>
<feature type="transmembrane region" description="Helical" evidence="2">
    <location>
        <begin position="46"/>
        <end position="67"/>
    </location>
</feature>
<dbReference type="OrthoDB" id="1441018at2"/>
<evidence type="ECO:0000313" key="3">
    <source>
        <dbReference type="EMBL" id="SHF32664.1"/>
    </source>
</evidence>
<dbReference type="EMBL" id="FQUX01000003">
    <property type="protein sequence ID" value="SHF32664.1"/>
    <property type="molecule type" value="Genomic_DNA"/>
</dbReference>
<keyword evidence="2" id="KW-0812">Transmembrane</keyword>
<reference evidence="4" key="1">
    <citation type="submission" date="2016-11" db="EMBL/GenBank/DDBJ databases">
        <authorList>
            <person name="Varghese N."/>
            <person name="Submissions S."/>
        </authorList>
    </citation>
    <scope>NUCLEOTIDE SEQUENCE [LARGE SCALE GENOMIC DNA]</scope>
    <source>
        <strain evidence="4">DSM 17539</strain>
    </source>
</reference>
<gene>
    <name evidence="3" type="ORF">SAMN03080594_103356</name>
</gene>
<organism evidence="3 4">
    <name type="scientific">Arenibacter palladensis</name>
    <dbReference type="NCBI Taxonomy" id="237373"/>
    <lineage>
        <taxon>Bacteria</taxon>
        <taxon>Pseudomonadati</taxon>
        <taxon>Bacteroidota</taxon>
        <taxon>Flavobacteriia</taxon>
        <taxon>Flavobacteriales</taxon>
        <taxon>Flavobacteriaceae</taxon>
        <taxon>Arenibacter</taxon>
    </lineage>
</organism>
<sequence length="198" mass="22826">MSQDLREMFKNSDKEVVPTMKDGHEQRFLKRMEVELPFAKGPSYPWFRIAASLIILAGLGTYIFMIWNKPEPVETTIVEKNNPAPEERGISLGDLSPDLKKVEDYYMVSINMELSQLEISDRNKTLIDSFMERLEELNGEYKKLNAELNEIGPNDQTITALIKNLQLRLQLLHKLRDKLKELQTQSTEADKNTLLTAV</sequence>
<dbReference type="Proteomes" id="UP000184406">
    <property type="component" value="Unassembled WGS sequence"/>
</dbReference>
<evidence type="ECO:0000256" key="2">
    <source>
        <dbReference type="SAM" id="Phobius"/>
    </source>
</evidence>
<keyword evidence="2" id="KW-0472">Membrane</keyword>
<evidence type="ECO:0000313" key="4">
    <source>
        <dbReference type="Proteomes" id="UP000184406"/>
    </source>
</evidence>
<accession>A0A1M5AR65</accession>